<protein>
    <recommendedName>
        <fullName evidence="6">BEACH domain-containing protein</fullName>
    </recommendedName>
</protein>
<sequence length="2958" mass="341190">MLKSLNALLTEVNAQPHHKRWIKYYKKSFSVNKEFSNSFPDLVKFAPIFNFKEIDSGLLKKCLLNIKSNPNLSLDIELAKLLKIDKTPIPDNIDELCIEASNLQYTKSNEKNISLIFDCITRNFICYSYQFNAIFTSGKLNMLNLPNFSNYFLQYRQHPRFLEDVLILYESLTKYLNVLCNQIFSQNNQNSQQKIELIEVLRLLIPITKAFVEEGKNHSILTFIINSFFSLFENNEPKKFPQILFKTVIGIFSSIIELMPITDVNESLLLCSLSSHILPTIPNFSLLDNGEMYQLGSLCLKVYSYPELTLPDESAKPQFDVIISYVLWIVFTFGEKRAISDDYEEPMNQTELQPIGVSEYFQKAQFIPIREPLITNQYLTESAEMLNKMIQHSKHKTMLIQMLIEAMDQNQPRMKIEQYQSLAAFVLFVVHNCSDVSLAAGFSNYWNVLISEALFPEKNENDDRNLRDAVLKIFMRCFISVPSSRLVILTAISDYFTKHRIDELRYFLPLFNNLLSLDQDIRFARELIKSPLMNLLLNESRQYLEIFDLIRHIMFLHSRSCFESRTIYKFCFDCVKIPLYRESMIRCLENALITCTKADDAQHVVSSLICEITSSIQSALKSDIELSKEFVLILSNSMKSFKPETITTLFIAYSFEILSQAVLVINNVDIFELVLSAFIELCQKNNQVYQYFLKKENQVYTYLSKFIKNMSFDKNETEILFKFAFLNDENQLIRNYHAISLILDWSKNKEIEASIYQRIYDICKNSSANIYELVKADIFSFILERINEVGFNDITLILFDIYSRIASVYLPNSAYFDTLKLICLPQTDQPGKFISLFNSFLEQLKNGPHYYCNSFFHFEKPSDGIFGPSNMHFGNKFSFVTMIRCECLDSKEPIPLLSMISDKKDLLEFTIVDSQVVMKRKSTYTGSNSDNNLNNSANSVTTTTFSMKLNRNKFKGNEKEVIIEFWIRIIIIVDTFQVTLCIDDSKETTKNQLIPFQSSIFTVTIGNGFIGDLSDTYFLNEINIEKINDNISNKNIICQYIPRNVVDNVIQNVSNNQVKFNGQTVLYVSTISDIIKNESAIMNLLPLFSRFSNCNECNRIGTSIRCKVCGSLEINEGFEFIDKLFCYIMNASNENAIFMINKHFFSILSSYIEQMNPCYFTARFFNLLLSCFQLIKNNELAQEMIDSIFQNYDLIVKYSKEQQLNYFSEILPKAYLIQKDVFHSYKHFNFLVFLAIAHFPEESEISKKLWKNILTILPNRSDYSSYTTLLAIPMFHHYNFSSEMIFNCFEEMIDNQNFFFLKALESMEFFIPFTYIFKFPQIKLQMQSFRIISKLRKKCETSDLIRAIYQIIEFYSPSENSIELLKFINSIFLDEKGDAIENPEYFPLIVTVSSFIENEKSFIIFESIMHSIYDFPVEAMKITTDVFNWTFWLIKYITQFYSEVNEETLSKFSLPFAKLIEGQILSLKIEYQEIFVQILTISNHFKINYREILKGILYYLFTQASVTLTLSGPDLLKDVFIFTFFNIKNEEERKIIEISSHPKESSLNRFCWFYEQLVFQYYFNVNIDNNVWIDQQFAEALVMKIDLFSDYNIDFYNVHFNGLLLVTYFLIILMRFKSEIAIDIINDKLIDELIRNEQEIAHKCSSIILRTRDCLLFESKENEDYLNKIKFDELEELTKVFIDKEDSFALQLFIFENSIFMKTKEINESMLKQQTNYISESNNFTSFVLNFDAKSINNNSDYFSVSTISYTNLMVIYADLLNRQDFYVTNSKYYRKQIADSFLKELYILTFDNSKIDIHYKALNNITRKGRRVLMSIDYNKLNCDVFNKSKTKKRSRLSAAAIYNSLKIDKSIVRHNKIDLSSTFQNITNSNTNNSESETSKPTANNNNNKHGNNNKSESAFYRDFVSLLTPRRLYNGELVVIGKTLTFDGTDSARSKHVEFNLDKIIFIMKRTYGRFKKAVEVFTDFNRSYYFIFSCSYNMNNNNSNNSKNKSKSHVKVDSQRHCFNTFISSKRVVNNNSLNIGSKFDFFKELAVTYGSIYQKKKKGNPKISEIISKLGITERWIKRKMSNYEYLYYLNILSGRSFNDISKYPVFPVILLSKPDLNAKSGQNVDEAFRKLGHPVGALQPEKLKKLLNSFNSIEDMKNHYLYSSMFSNPKIVANLLSNVEPFASIHREMENRKSINIILPKLPNKNECLNDGSVPENDDFELTPEFFTFPAVFRERESGISIQLQQNESKNNLQGNKNEIESQNKQDENEPQIQSTQNEALEEKETVSLPKLEAVPSLDEKEKEIASIPKLEAVPSLDEKEKVTVSVPKLEPVPSFDDKESPVVELPKWASSPEEFINVNCRALESDTVTSSLNRWIDLIFGCNRCSPSNVNVYHPLLYPENFNENLTQAENDQQANEFGLYPYQLFTENHPGRQPSNLSSFEQIIASQQGLIIKHQSKKPALRIRKNFLITEDMQVTKFTFTVQAKSKQQQGGFEQQKNKGQNKVKSRIELKKTSSQASINLSSSSFNAKSDDDQPSSPSSNVIEKKRNQLQEPDASEELYRTTSYTIPEVPENFKGDIVEVSRSLLLVVFGSVGDSFISICDLRKCKTSSDQNHGNNNNDSNDSNNSGIGPSTGNNKHRSFSDLEDRKIGSTLSALTADDIVFNSLNYADNKSKKIIKNDDINEASPLLAPPDYNAAGITSNNSSSGNFELGIKVRIGSAGVSCNKGRIIVTKIGQNNSIKIVRFENAAIQCAAVVGGCILTIGLSDGTIRVFQLPNANLIHSSSYHNRPIVSISANREIGLLVSIDSQMCLIFELLYEPGFIRVLNLEKVISKKLSVETVLTTPPFLLIFKSGTVCALVNQNECNSSFVCFFNQLGDMRSILEIDGLVKEYDKYYDFDSREILILAVEPRNIIIIDVANAEILSMSSGSFGQLKFCSVKYLRAIMYSNGRITQTFPFSLTQKQNL</sequence>
<keyword evidence="5" id="KW-1185">Reference proteome</keyword>
<feature type="region of interest" description="Disordered" evidence="1">
    <location>
        <begin position="2513"/>
        <end position="2552"/>
    </location>
</feature>
<evidence type="ECO:0008006" key="6">
    <source>
        <dbReference type="Google" id="ProtNLM"/>
    </source>
</evidence>
<name>A0ABR2H7A6_9EUKA</name>
<feature type="region of interest" description="Disordered" evidence="1">
    <location>
        <begin position="1866"/>
        <end position="1897"/>
    </location>
</feature>
<dbReference type="SUPFAM" id="SSF50729">
    <property type="entry name" value="PH domain-like"/>
    <property type="match status" value="1"/>
</dbReference>
<dbReference type="InterPro" id="IPR023362">
    <property type="entry name" value="PH-BEACH_dom"/>
</dbReference>
<dbReference type="PANTHER" id="PTHR13743">
    <property type="entry name" value="BEIGE/BEACH-RELATED"/>
    <property type="match status" value="1"/>
</dbReference>
<dbReference type="Pfam" id="PF02138">
    <property type="entry name" value="Beach"/>
    <property type="match status" value="2"/>
</dbReference>
<accession>A0ABR2H7A6</accession>
<evidence type="ECO:0000256" key="1">
    <source>
        <dbReference type="SAM" id="MobiDB-lite"/>
    </source>
</evidence>
<dbReference type="SUPFAM" id="SSF50978">
    <property type="entry name" value="WD40 repeat-like"/>
    <property type="match status" value="1"/>
</dbReference>
<dbReference type="InterPro" id="IPR036322">
    <property type="entry name" value="WD40_repeat_dom_sf"/>
</dbReference>
<feature type="compositionally biased region" description="Low complexity" evidence="1">
    <location>
        <begin position="1866"/>
        <end position="1878"/>
    </location>
</feature>
<dbReference type="InterPro" id="IPR036372">
    <property type="entry name" value="BEACH_dom_sf"/>
</dbReference>
<gene>
    <name evidence="4" type="ORF">M9Y10_026341</name>
</gene>
<dbReference type="SMART" id="SM01026">
    <property type="entry name" value="Beach"/>
    <property type="match status" value="1"/>
</dbReference>
<feature type="region of interest" description="Disordered" evidence="1">
    <location>
        <begin position="2251"/>
        <end position="2290"/>
    </location>
</feature>
<organism evidence="4 5">
    <name type="scientific">Tritrichomonas musculus</name>
    <dbReference type="NCBI Taxonomy" id="1915356"/>
    <lineage>
        <taxon>Eukaryota</taxon>
        <taxon>Metamonada</taxon>
        <taxon>Parabasalia</taxon>
        <taxon>Tritrichomonadida</taxon>
        <taxon>Tritrichomonadidae</taxon>
        <taxon>Tritrichomonas</taxon>
    </lineage>
</organism>
<dbReference type="PROSITE" id="PS50197">
    <property type="entry name" value="BEACH"/>
    <property type="match status" value="1"/>
</dbReference>
<dbReference type="Gene3D" id="1.10.1540.10">
    <property type="entry name" value="BEACH domain"/>
    <property type="match status" value="2"/>
</dbReference>
<evidence type="ECO:0000259" key="3">
    <source>
        <dbReference type="PROSITE" id="PS51783"/>
    </source>
</evidence>
<dbReference type="SUPFAM" id="SSF81837">
    <property type="entry name" value="BEACH domain"/>
    <property type="match status" value="2"/>
</dbReference>
<dbReference type="PANTHER" id="PTHR13743:SF112">
    <property type="entry name" value="BEACH DOMAIN-CONTAINING PROTEIN"/>
    <property type="match status" value="1"/>
</dbReference>
<proteinExistence type="predicted"/>
<feature type="compositionally biased region" description="Low complexity" evidence="1">
    <location>
        <begin position="1886"/>
        <end position="1897"/>
    </location>
</feature>
<evidence type="ECO:0000313" key="4">
    <source>
        <dbReference type="EMBL" id="KAK8842114.1"/>
    </source>
</evidence>
<dbReference type="InterPro" id="IPR000409">
    <property type="entry name" value="BEACH_dom"/>
</dbReference>
<evidence type="ECO:0000313" key="5">
    <source>
        <dbReference type="Proteomes" id="UP001470230"/>
    </source>
</evidence>
<reference evidence="4 5" key="1">
    <citation type="submission" date="2024-04" db="EMBL/GenBank/DDBJ databases">
        <title>Tritrichomonas musculus Genome.</title>
        <authorList>
            <person name="Alves-Ferreira E."/>
            <person name="Grigg M."/>
            <person name="Lorenzi H."/>
            <person name="Galac M."/>
        </authorList>
    </citation>
    <scope>NUCLEOTIDE SEQUENCE [LARGE SCALE GENOMIC DNA]</scope>
    <source>
        <strain evidence="4 5">EAF2021</strain>
    </source>
</reference>
<feature type="region of interest" description="Disordered" evidence="1">
    <location>
        <begin position="2600"/>
        <end position="2633"/>
    </location>
</feature>
<feature type="domain" description="BEACH-type PH" evidence="3">
    <location>
        <begin position="1896"/>
        <end position="1991"/>
    </location>
</feature>
<feature type="domain" description="BEACH" evidence="2">
    <location>
        <begin position="2050"/>
        <end position="2424"/>
    </location>
</feature>
<comment type="caution">
    <text evidence="4">The sequence shown here is derived from an EMBL/GenBank/DDBJ whole genome shotgun (WGS) entry which is preliminary data.</text>
</comment>
<evidence type="ECO:0000259" key="2">
    <source>
        <dbReference type="PROSITE" id="PS50197"/>
    </source>
</evidence>
<feature type="compositionally biased region" description="Low complexity" evidence="1">
    <location>
        <begin position="2601"/>
        <end position="2619"/>
    </location>
</feature>
<dbReference type="EMBL" id="JAPFFF010000039">
    <property type="protein sequence ID" value="KAK8842114.1"/>
    <property type="molecule type" value="Genomic_DNA"/>
</dbReference>
<dbReference type="PROSITE" id="PS51783">
    <property type="entry name" value="PH_BEACH"/>
    <property type="match status" value="1"/>
</dbReference>
<dbReference type="Proteomes" id="UP001470230">
    <property type="component" value="Unassembled WGS sequence"/>
</dbReference>
<dbReference type="InterPro" id="IPR050865">
    <property type="entry name" value="BEACH_Domain"/>
</dbReference>